<dbReference type="Pfam" id="PF10055">
    <property type="entry name" value="DUF2292"/>
    <property type="match status" value="1"/>
</dbReference>
<dbReference type="eggNOG" id="COG5583">
    <property type="taxonomic scope" value="Bacteria"/>
</dbReference>
<dbReference type="EMBL" id="AMRJ01000001">
    <property type="protein sequence ID" value="EKF76028.1"/>
    <property type="molecule type" value="Genomic_DNA"/>
</dbReference>
<protein>
    <recommendedName>
        <fullName evidence="3">DUF2292 domain-containing protein</fullName>
    </recommendedName>
</protein>
<dbReference type="AlphaFoldDB" id="L0WGP6"/>
<dbReference type="Proteomes" id="UP000010164">
    <property type="component" value="Unassembled WGS sequence"/>
</dbReference>
<evidence type="ECO:0000313" key="2">
    <source>
        <dbReference type="Proteomes" id="UP000010164"/>
    </source>
</evidence>
<name>L0WGP6_9GAMM</name>
<evidence type="ECO:0000313" key="1">
    <source>
        <dbReference type="EMBL" id="EKF76028.1"/>
    </source>
</evidence>
<organism evidence="1 2">
    <name type="scientific">Alcanivorax hongdengensis A-11-3</name>
    <dbReference type="NCBI Taxonomy" id="1177179"/>
    <lineage>
        <taxon>Bacteria</taxon>
        <taxon>Pseudomonadati</taxon>
        <taxon>Pseudomonadota</taxon>
        <taxon>Gammaproteobacteria</taxon>
        <taxon>Oceanospirillales</taxon>
        <taxon>Alcanivoracaceae</taxon>
        <taxon>Alcanivorax</taxon>
    </lineage>
</organism>
<reference evidence="1 2" key="1">
    <citation type="journal article" date="2012" name="J. Bacteriol.">
        <title>Genome Sequence of the Alkane-Degrading Bacterium Alcanivorax hongdengensis Type Strain A-11-3.</title>
        <authorList>
            <person name="Lai Q."/>
            <person name="Shao Z."/>
        </authorList>
    </citation>
    <scope>NUCLEOTIDE SEQUENCE [LARGE SCALE GENOMIC DNA]</scope>
    <source>
        <strain evidence="1 2">A-11-3</strain>
    </source>
</reference>
<proteinExistence type="predicted"/>
<dbReference type="PATRIC" id="fig|1177179.3.peg.195"/>
<gene>
    <name evidence="1" type="ORF">A11A3_01000</name>
</gene>
<dbReference type="OrthoDB" id="6905012at2"/>
<dbReference type="STRING" id="1177179.A11A3_01000"/>
<evidence type="ECO:0008006" key="3">
    <source>
        <dbReference type="Google" id="ProtNLM"/>
    </source>
</evidence>
<sequence>MTQQRQPQAPQSDAELASLVASLIKDLRFGTLELTVHEGQLVQVERKEKYRFTPRRNG</sequence>
<keyword evidence="2" id="KW-1185">Reference proteome</keyword>
<comment type="caution">
    <text evidence="1">The sequence shown here is derived from an EMBL/GenBank/DDBJ whole genome shotgun (WGS) entry which is preliminary data.</text>
</comment>
<dbReference type="RefSeq" id="WP_008927391.1">
    <property type="nucleotide sequence ID" value="NZ_AMRJ01000001.1"/>
</dbReference>
<accession>L0WGP6</accession>
<dbReference type="InterPro" id="IPR018743">
    <property type="entry name" value="DUF2292"/>
</dbReference>